<proteinExistence type="predicted"/>
<name>A0A2H0BGM1_UNCKA</name>
<sequence>MVTISDSSTPIPDVKYTFIPDISLDMAKSEVGEHLIDKKTHEFIKALERNVDFETAVKEVRGDCKIPEAGFEFERWIELDKNGLEHAIGFDRSKYDHYYRRILLNGAFEDVIHKFKIPSVLRASIPHIIAMNAIYVPLHRIELALDGQTHSLYRGPTIEICLRDFVSRNELKEFLDSNWELIQEKMENLDRMQCTHISKRDYEIVDLRDNKGMKFREISEYIGDKYQLDGFIEDNAKTAYHEAMEKIEKLKK</sequence>
<protein>
    <submittedName>
        <fullName evidence="1">Uncharacterized protein</fullName>
    </submittedName>
</protein>
<accession>A0A2H0BGM1</accession>
<reference evidence="1 2" key="1">
    <citation type="submission" date="2017-09" db="EMBL/GenBank/DDBJ databases">
        <title>Depth-based differentiation of microbial function through sediment-hosted aquifers and enrichment of novel symbionts in the deep terrestrial subsurface.</title>
        <authorList>
            <person name="Probst A.J."/>
            <person name="Ladd B."/>
            <person name="Jarett J.K."/>
            <person name="Geller-Mcgrath D.E."/>
            <person name="Sieber C.M."/>
            <person name="Emerson J.B."/>
            <person name="Anantharaman K."/>
            <person name="Thomas B.C."/>
            <person name="Malmstrom R."/>
            <person name="Stieglmeier M."/>
            <person name="Klingl A."/>
            <person name="Woyke T."/>
            <person name="Ryan C.M."/>
            <person name="Banfield J.F."/>
        </authorList>
    </citation>
    <scope>NUCLEOTIDE SEQUENCE [LARGE SCALE GENOMIC DNA]</scope>
    <source>
        <strain evidence="1">CG22_combo_CG10-13_8_21_14_all_39_12</strain>
    </source>
</reference>
<evidence type="ECO:0000313" key="1">
    <source>
        <dbReference type="EMBL" id="PIP56719.1"/>
    </source>
</evidence>
<gene>
    <name evidence="1" type="ORF">COX05_01565</name>
</gene>
<organism evidence="1 2">
    <name type="scientific">candidate division WWE3 bacterium CG22_combo_CG10-13_8_21_14_all_39_12</name>
    <dbReference type="NCBI Taxonomy" id="1975094"/>
    <lineage>
        <taxon>Bacteria</taxon>
        <taxon>Katanobacteria</taxon>
    </lineage>
</organism>
<dbReference type="AlphaFoldDB" id="A0A2H0BGM1"/>
<dbReference type="Proteomes" id="UP000228495">
    <property type="component" value="Unassembled WGS sequence"/>
</dbReference>
<comment type="caution">
    <text evidence="1">The sequence shown here is derived from an EMBL/GenBank/DDBJ whole genome shotgun (WGS) entry which is preliminary data.</text>
</comment>
<evidence type="ECO:0000313" key="2">
    <source>
        <dbReference type="Proteomes" id="UP000228495"/>
    </source>
</evidence>
<dbReference type="EMBL" id="PCSU01000022">
    <property type="protein sequence ID" value="PIP56719.1"/>
    <property type="molecule type" value="Genomic_DNA"/>
</dbReference>